<dbReference type="Gene3D" id="2.40.100.10">
    <property type="entry name" value="Cyclophilin-like"/>
    <property type="match status" value="1"/>
</dbReference>
<dbReference type="InterPro" id="IPR043797">
    <property type="entry name" value="MupG_N"/>
</dbReference>
<dbReference type="PANTHER" id="PTHR38435:SF1">
    <property type="entry name" value="DUF871 DOMAIN-CONTAINING PROTEIN"/>
    <property type="match status" value="1"/>
</dbReference>
<dbReference type="Gene3D" id="3.20.20.70">
    <property type="entry name" value="Aldolase class I"/>
    <property type="match status" value="1"/>
</dbReference>
<dbReference type="Pfam" id="PF05913">
    <property type="entry name" value="MupG_C"/>
    <property type="match status" value="1"/>
</dbReference>
<organism evidence="3 4">
    <name type="scientific">Weissella tructae</name>
    <dbReference type="NCBI Taxonomy" id="887702"/>
    <lineage>
        <taxon>Bacteria</taxon>
        <taxon>Bacillati</taxon>
        <taxon>Bacillota</taxon>
        <taxon>Bacilli</taxon>
        <taxon>Lactobacillales</taxon>
        <taxon>Lactobacillaceae</taxon>
        <taxon>Weissella</taxon>
    </lineage>
</organism>
<evidence type="ECO:0008006" key="5">
    <source>
        <dbReference type="Google" id="ProtNLM"/>
    </source>
</evidence>
<evidence type="ECO:0000313" key="4">
    <source>
        <dbReference type="Proteomes" id="UP000028491"/>
    </source>
</evidence>
<evidence type="ECO:0000259" key="1">
    <source>
        <dbReference type="Pfam" id="PF05913"/>
    </source>
</evidence>
<dbReference type="RefSeq" id="WP_051747849.1">
    <property type="nucleotide sequence ID" value="NZ_CP007588.1"/>
</dbReference>
<evidence type="ECO:0000259" key="2">
    <source>
        <dbReference type="Pfam" id="PF19200"/>
    </source>
</evidence>
<dbReference type="Pfam" id="PF19200">
    <property type="entry name" value="MupG_N"/>
    <property type="match status" value="1"/>
</dbReference>
<accession>A0ABM5QSC5</accession>
<keyword evidence="4" id="KW-1185">Reference proteome</keyword>
<dbReference type="InterPro" id="IPR043894">
    <property type="entry name" value="MupG_C"/>
</dbReference>
<proteinExistence type="predicted"/>
<feature type="domain" description="6-phospho-N-acetylmuramidase C-terminal" evidence="1">
    <location>
        <begin position="247"/>
        <end position="356"/>
    </location>
</feature>
<protein>
    <recommendedName>
        <fullName evidence="5">DUF871 domain-containing protein</fullName>
    </recommendedName>
</protein>
<dbReference type="SUPFAM" id="SSF51445">
    <property type="entry name" value="(Trans)glycosidases"/>
    <property type="match status" value="1"/>
</dbReference>
<name>A0ABM5QSC5_9LACO</name>
<dbReference type="InterPro" id="IPR013785">
    <property type="entry name" value="Aldolase_TIM"/>
</dbReference>
<dbReference type="InterPro" id="IPR029000">
    <property type="entry name" value="Cyclophilin-like_dom_sf"/>
</dbReference>
<reference evidence="4" key="2">
    <citation type="submission" date="2014-04" db="EMBL/GenBank/DDBJ databases">
        <title>Complete genome of Weissella ceti strain WS08 isolated from diseased rainbow trout in Brazil.</title>
        <authorList>
            <person name="Figueiredo H.C.P."/>
            <person name="Leal C.A.G."/>
            <person name="Pereira F.L."/>
            <person name="Soares S.C."/>
            <person name="Dorella F.A."/>
            <person name="Carvalho A.F."/>
            <person name="Pereira U.P."/>
            <person name="Azevedo V.A.C."/>
        </authorList>
    </citation>
    <scope>NUCLEOTIDE SEQUENCE [LARGE SCALE GENOMIC DNA]</scope>
    <source>
        <strain evidence="4">WS08</strain>
    </source>
</reference>
<dbReference type="Proteomes" id="UP000028491">
    <property type="component" value="Chromosome"/>
</dbReference>
<sequence>MHELGISIYPSQSSFADMRDYLNTAHDLGYSRIFTSLLEVTGDTQEVVDKFKQIIAHGNDLHMATTIDINPRLFDQLGITYDDLSFFHELGVAAIRLDEGFTGYEEAKMTYNPYNIKIETNISRGQHYIDMVWDFGPNPRNLIGSHNFYPQVRTGLEQGYFVETTLRYKQYNLETSAFIDGDTGKLGPWPTSDKMVSMEAQRQMSPSSQVQLLKQLNVIDNLFISSSLLDATELAAIRDAYLTPYPVLEVTLADDISQLEKKIVLDEIHLYRGDYSGYMIRSTQPRITYAAESVPAHNTLDIHAGDIIVGNDGFGQYKGEMQIALKDWENDGRVNIVGHVSTENLPVLASIKPGKHLLLLNNKGALSWQKKLLC</sequence>
<dbReference type="InterPro" id="IPR008589">
    <property type="entry name" value="MupG"/>
</dbReference>
<feature type="domain" description="6-phospho-N-acetylmuramidase N-terminal" evidence="2">
    <location>
        <begin position="4"/>
        <end position="238"/>
    </location>
</feature>
<dbReference type="EMBL" id="CP007588">
    <property type="protein sequence ID" value="AIG65912.1"/>
    <property type="molecule type" value="Genomic_DNA"/>
</dbReference>
<gene>
    <name evidence="3" type="ORF">WS08_0973</name>
</gene>
<dbReference type="PANTHER" id="PTHR38435">
    <property type="match status" value="1"/>
</dbReference>
<dbReference type="SUPFAM" id="SSF50891">
    <property type="entry name" value="Cyclophilin-like"/>
    <property type="match status" value="1"/>
</dbReference>
<evidence type="ECO:0000313" key="3">
    <source>
        <dbReference type="EMBL" id="AIG65912.1"/>
    </source>
</evidence>
<reference evidence="3 4" key="1">
    <citation type="journal article" date="2014" name="Genome Announc.">
        <title>Whole-Genome Sequence of Weissella ceti Strain WS08, Isolated from Diseased Rainbow Trout in Brazil.</title>
        <authorList>
            <person name="Figueiredo H.C."/>
            <person name="Leal G."/>
            <person name="Pereira F.L."/>
            <person name="Soares S.C."/>
            <person name="Dorella F.A."/>
            <person name="Carvalho A.F."/>
            <person name="Pereira U.P."/>
            <person name="Azevedo V.A."/>
        </authorList>
    </citation>
    <scope>NUCLEOTIDE SEQUENCE [LARGE SCALE GENOMIC DNA]</scope>
    <source>
        <strain evidence="3 4">WS08</strain>
    </source>
</reference>
<dbReference type="InterPro" id="IPR017853">
    <property type="entry name" value="GH"/>
</dbReference>